<dbReference type="FunFam" id="3.30.200.20:FF:000564">
    <property type="entry name" value="Mitogen-activated protein kinase"/>
    <property type="match status" value="1"/>
</dbReference>
<dbReference type="InterPro" id="IPR017441">
    <property type="entry name" value="Protein_kinase_ATP_BS"/>
</dbReference>
<evidence type="ECO:0000313" key="10">
    <source>
        <dbReference type="EMBL" id="KAF5218985.1"/>
    </source>
</evidence>
<dbReference type="VEuPathDB" id="TriTrypDB:BCY84_16266"/>
<feature type="region of interest" description="Disordered" evidence="7">
    <location>
        <begin position="526"/>
        <end position="586"/>
    </location>
</feature>
<dbReference type="FunFam" id="1.10.510.10:FF:000040">
    <property type="entry name" value="Mitogen-activated protein kinase"/>
    <property type="match status" value="1"/>
</dbReference>
<dbReference type="InterPro" id="IPR050117">
    <property type="entry name" value="MAPK"/>
</dbReference>
<dbReference type="PROSITE" id="PS00109">
    <property type="entry name" value="PROTEIN_KINASE_TYR"/>
    <property type="match status" value="1"/>
</dbReference>
<dbReference type="GO" id="GO:0004674">
    <property type="term" value="F:protein serine/threonine kinase activity"/>
    <property type="evidence" value="ECO:0007669"/>
    <property type="project" value="UniProtKB-KW"/>
</dbReference>
<dbReference type="EMBL" id="JABDHM010000081">
    <property type="protein sequence ID" value="KAF5218985.1"/>
    <property type="molecule type" value="Genomic_DNA"/>
</dbReference>
<keyword evidence="8" id="KW-0812">Transmembrane</keyword>
<dbReference type="InterPro" id="IPR011009">
    <property type="entry name" value="Kinase-like_dom_sf"/>
</dbReference>
<sequence>MRVWRINQLLVNFFFFLGRGESSFECMSFPLFLFYCCFFFLFFSFPAPPVGGVCVCVGGAVRCGAGPLSFEGKREEEGGEGARRHPHTPERERRQDRHNPIKQVKGIRKKKKKKKKKKLKKGNLTERKCGLFFYYYYLLFPCSLIYRLLFVSVCLCVYLGEAIVLTALNMSHQIRSLSELQEEVNSLDSRYVLEKIIGAGSYGIVIRARDTLNDNELVALKRVNKEIFEEMILAKRVLREIKLLSFFNDENIIALRNILTPLDSEDFDHFYIVMEIMETDLKQVLRTGQELTEAHVQFFIYQILHALKVIHTAGVIHRDITPANILVNQNCDLKICDFGLAKEENDRGENMTDYVTMRWYRAPELVMEDKNYSAQIDVWGVGSILGELLGSRPLFQGKDRVRQLDKIIEVIGTPSEEDIKSLGSLPAQKYLRKKETRPPLDWRAKYPKASEEALDLLKRMLVFHPDKRITVDEALRHPFLAELYDEQYETINIPLFSFDEQEQKTVHDVKKAVYEESVMFHEKYPKTAPRHRQLQHQQQQQQQQQGGSALPSMDVTGEGRSAQRTIERDNVEDVDNGRFDEMLEAS</sequence>
<feature type="compositionally biased region" description="Basic and acidic residues" evidence="7">
    <location>
        <begin position="72"/>
        <end position="99"/>
    </location>
</feature>
<proteinExistence type="predicted"/>
<name>A0A7J6XXQ8_TRYCR</name>
<dbReference type="GO" id="GO:0005524">
    <property type="term" value="F:ATP binding"/>
    <property type="evidence" value="ECO:0007669"/>
    <property type="project" value="UniProtKB-UniRule"/>
</dbReference>
<comment type="caution">
    <text evidence="10">The sequence shown here is derived from an EMBL/GenBank/DDBJ whole genome shotgun (WGS) entry which is preliminary data.</text>
</comment>
<evidence type="ECO:0000256" key="5">
    <source>
        <dbReference type="ARBA" id="ARBA00022840"/>
    </source>
</evidence>
<evidence type="ECO:0000256" key="7">
    <source>
        <dbReference type="SAM" id="MobiDB-lite"/>
    </source>
</evidence>
<reference evidence="10 11" key="1">
    <citation type="journal article" date="2019" name="Genome Biol. Evol.">
        <title>Nanopore Sequencing Significantly Improves Genome Assembly of the Protozoan Parasite Trypanosoma cruzi.</title>
        <authorList>
            <person name="Diaz-Viraque F."/>
            <person name="Pita S."/>
            <person name="Greif G."/>
            <person name="de Souza R.C.M."/>
            <person name="Iraola G."/>
            <person name="Robello C."/>
        </authorList>
    </citation>
    <scope>NUCLEOTIDE SEQUENCE [LARGE SCALE GENOMIC DNA]</scope>
    <source>
        <strain evidence="10 11">Berenice</strain>
    </source>
</reference>
<gene>
    <name evidence="10" type="ORF">ECC02_008067</name>
</gene>
<dbReference type="Gene3D" id="1.10.510.10">
    <property type="entry name" value="Transferase(Phosphotransferase) domain 1"/>
    <property type="match status" value="1"/>
</dbReference>
<keyword evidence="2" id="KW-0808">Transferase</keyword>
<evidence type="ECO:0000313" key="11">
    <source>
        <dbReference type="Proteomes" id="UP000583944"/>
    </source>
</evidence>
<protein>
    <recommendedName>
        <fullName evidence="9">Protein kinase domain-containing protein</fullName>
    </recommendedName>
</protein>
<dbReference type="PANTHER" id="PTHR24055">
    <property type="entry name" value="MITOGEN-ACTIVATED PROTEIN KINASE"/>
    <property type="match status" value="1"/>
</dbReference>
<keyword evidence="4" id="KW-0418">Kinase</keyword>
<evidence type="ECO:0000256" key="6">
    <source>
        <dbReference type="PROSITE-ProRule" id="PRU10141"/>
    </source>
</evidence>
<feature type="domain" description="Protein kinase" evidence="9">
    <location>
        <begin position="191"/>
        <end position="480"/>
    </location>
</feature>
<feature type="transmembrane region" description="Helical" evidence="8">
    <location>
        <begin position="32"/>
        <end position="61"/>
    </location>
</feature>
<keyword evidence="1" id="KW-0723">Serine/threonine-protein kinase</keyword>
<evidence type="ECO:0000256" key="3">
    <source>
        <dbReference type="ARBA" id="ARBA00022741"/>
    </source>
</evidence>
<dbReference type="InterPro" id="IPR008266">
    <property type="entry name" value="Tyr_kinase_AS"/>
</dbReference>
<dbReference type="VEuPathDB" id="TriTrypDB:ECC02_008067"/>
<keyword evidence="8" id="KW-1133">Transmembrane helix</keyword>
<keyword evidence="5 6" id="KW-0067">ATP-binding</keyword>
<dbReference type="Gene3D" id="3.30.200.20">
    <property type="entry name" value="Phosphorylase Kinase, domain 1"/>
    <property type="match status" value="1"/>
</dbReference>
<feature type="region of interest" description="Disordered" evidence="7">
    <location>
        <begin position="72"/>
        <end position="101"/>
    </location>
</feature>
<evidence type="ECO:0000256" key="8">
    <source>
        <dbReference type="SAM" id="Phobius"/>
    </source>
</evidence>
<dbReference type="AlphaFoldDB" id="A0A7J6XXQ8"/>
<dbReference type="InterPro" id="IPR000719">
    <property type="entry name" value="Prot_kinase_dom"/>
</dbReference>
<feature type="compositionally biased region" description="Low complexity" evidence="7">
    <location>
        <begin position="535"/>
        <end position="545"/>
    </location>
</feature>
<dbReference type="PROSITE" id="PS00107">
    <property type="entry name" value="PROTEIN_KINASE_ATP"/>
    <property type="match status" value="1"/>
</dbReference>
<feature type="compositionally biased region" description="Basic and acidic residues" evidence="7">
    <location>
        <begin position="565"/>
        <end position="586"/>
    </location>
</feature>
<accession>A0A7J6XXQ8</accession>
<feature type="binding site" evidence="6">
    <location>
        <position position="221"/>
    </location>
    <ligand>
        <name>ATP</name>
        <dbReference type="ChEBI" id="CHEBI:30616"/>
    </ligand>
</feature>
<dbReference type="Proteomes" id="UP000583944">
    <property type="component" value="Unassembled WGS sequence"/>
</dbReference>
<evidence type="ECO:0000259" key="9">
    <source>
        <dbReference type="PROSITE" id="PS50011"/>
    </source>
</evidence>
<organism evidence="10 11">
    <name type="scientific">Trypanosoma cruzi</name>
    <dbReference type="NCBI Taxonomy" id="5693"/>
    <lineage>
        <taxon>Eukaryota</taxon>
        <taxon>Discoba</taxon>
        <taxon>Euglenozoa</taxon>
        <taxon>Kinetoplastea</taxon>
        <taxon>Metakinetoplastina</taxon>
        <taxon>Trypanosomatida</taxon>
        <taxon>Trypanosomatidae</taxon>
        <taxon>Trypanosoma</taxon>
        <taxon>Schizotrypanum</taxon>
    </lineage>
</organism>
<keyword evidence="8" id="KW-0472">Membrane</keyword>
<evidence type="ECO:0000256" key="2">
    <source>
        <dbReference type="ARBA" id="ARBA00022679"/>
    </source>
</evidence>
<dbReference type="Pfam" id="PF00069">
    <property type="entry name" value="Pkinase"/>
    <property type="match status" value="1"/>
</dbReference>
<keyword evidence="3 6" id="KW-0547">Nucleotide-binding</keyword>
<dbReference type="SUPFAM" id="SSF56112">
    <property type="entry name" value="Protein kinase-like (PK-like)"/>
    <property type="match status" value="1"/>
</dbReference>
<dbReference type="PROSITE" id="PS50011">
    <property type="entry name" value="PROTEIN_KINASE_DOM"/>
    <property type="match status" value="1"/>
</dbReference>
<evidence type="ECO:0000256" key="1">
    <source>
        <dbReference type="ARBA" id="ARBA00022527"/>
    </source>
</evidence>
<evidence type="ECO:0000256" key="4">
    <source>
        <dbReference type="ARBA" id="ARBA00022777"/>
    </source>
</evidence>
<dbReference type="CDD" id="cd07834">
    <property type="entry name" value="STKc_MAPK"/>
    <property type="match status" value="1"/>
</dbReference>